<organism evidence="1 2">
    <name type="scientific">Hoeflea ulvae</name>
    <dbReference type="NCBI Taxonomy" id="2983764"/>
    <lineage>
        <taxon>Bacteria</taxon>
        <taxon>Pseudomonadati</taxon>
        <taxon>Pseudomonadota</taxon>
        <taxon>Alphaproteobacteria</taxon>
        <taxon>Hyphomicrobiales</taxon>
        <taxon>Rhizobiaceae</taxon>
        <taxon>Hoeflea</taxon>
    </lineage>
</organism>
<proteinExistence type="predicted"/>
<dbReference type="RefSeq" id="WP_267610587.1">
    <property type="nucleotide sequence ID" value="NZ_JAOVZQ010000001.1"/>
</dbReference>
<dbReference type="Proteomes" id="UP001081283">
    <property type="component" value="Unassembled WGS sequence"/>
</dbReference>
<reference evidence="1" key="1">
    <citation type="submission" date="2022-10" db="EMBL/GenBank/DDBJ databases">
        <title>Hoeflea sp. J2-29, isolated from marine algae.</title>
        <authorList>
            <person name="Kristyanto S."/>
            <person name="Kim J.M."/>
            <person name="Jeon C.O."/>
        </authorList>
    </citation>
    <scope>NUCLEOTIDE SEQUENCE</scope>
    <source>
        <strain evidence="1">J2-29</strain>
    </source>
</reference>
<sequence>MISLVQHGAARGGFGDLLIERLLVGAQGGDIGFKRGQRLCCQCGLVGDRLQFDPVGLLLLLQFAGNGGGIKFGRIGGLRRAGKGQTE</sequence>
<name>A0ABT3Y9R0_9HYPH</name>
<comment type="caution">
    <text evidence="1">The sequence shown here is derived from an EMBL/GenBank/DDBJ whole genome shotgun (WGS) entry which is preliminary data.</text>
</comment>
<protein>
    <submittedName>
        <fullName evidence="1">Uncharacterized protein</fullName>
    </submittedName>
</protein>
<keyword evidence="2" id="KW-1185">Reference proteome</keyword>
<gene>
    <name evidence="1" type="ORF">OEG82_00935</name>
</gene>
<accession>A0ABT3Y9R0</accession>
<evidence type="ECO:0000313" key="2">
    <source>
        <dbReference type="Proteomes" id="UP001081283"/>
    </source>
</evidence>
<evidence type="ECO:0000313" key="1">
    <source>
        <dbReference type="EMBL" id="MCY0092615.1"/>
    </source>
</evidence>
<dbReference type="EMBL" id="JAOVZQ010000001">
    <property type="protein sequence ID" value="MCY0092615.1"/>
    <property type="molecule type" value="Genomic_DNA"/>
</dbReference>